<keyword evidence="1" id="KW-0479">Metal-binding</keyword>
<dbReference type="InterPro" id="IPR013083">
    <property type="entry name" value="Znf_RING/FYVE/PHD"/>
</dbReference>
<dbReference type="GO" id="GO:0045893">
    <property type="term" value="P:positive regulation of DNA-templated transcription"/>
    <property type="evidence" value="ECO:0007669"/>
    <property type="project" value="TreeGrafter"/>
</dbReference>
<dbReference type="SUPFAM" id="SSF57850">
    <property type="entry name" value="RING/U-box"/>
    <property type="match status" value="1"/>
</dbReference>
<dbReference type="PANTHER" id="PTHR45931:SF21">
    <property type="entry name" value="RING FINGER PROTEIN 130"/>
    <property type="match status" value="1"/>
</dbReference>
<evidence type="ECO:0000256" key="5">
    <source>
        <dbReference type="ARBA" id="ARBA00023180"/>
    </source>
</evidence>
<keyword evidence="9" id="KW-1185">Reference proteome</keyword>
<feature type="domain" description="RING-type" evidence="7">
    <location>
        <begin position="148"/>
        <end position="190"/>
    </location>
</feature>
<dbReference type="EMBL" id="CP142728">
    <property type="protein sequence ID" value="WUR03134.1"/>
    <property type="molecule type" value="Genomic_DNA"/>
</dbReference>
<evidence type="ECO:0000256" key="2">
    <source>
        <dbReference type="ARBA" id="ARBA00022729"/>
    </source>
</evidence>
<dbReference type="Proteomes" id="UP001334084">
    <property type="component" value="Chromosome 3"/>
</dbReference>
<dbReference type="GO" id="GO:0008270">
    <property type="term" value="F:zinc ion binding"/>
    <property type="evidence" value="ECO:0007669"/>
    <property type="project" value="UniProtKB-KW"/>
</dbReference>
<dbReference type="KEGG" id="vnx:VNE69_03344"/>
<reference evidence="8" key="1">
    <citation type="journal article" date="2024" name="BMC Genomics">
        <title>Functional annotation of a divergent genome using sequence and structure-based similarity.</title>
        <authorList>
            <person name="Svedberg D."/>
            <person name="Winiger R.R."/>
            <person name="Berg A."/>
            <person name="Sharma H."/>
            <person name="Tellgren-Roth C."/>
            <person name="Debrunner-Vossbrinck B.A."/>
            <person name="Vossbrinck C.R."/>
            <person name="Barandun J."/>
        </authorList>
    </citation>
    <scope>NUCLEOTIDE SEQUENCE</scope>
    <source>
        <strain evidence="8">Illinois isolate</strain>
    </source>
</reference>
<keyword evidence="5" id="KW-0325">Glycoprotein</keyword>
<dbReference type="SMART" id="SM00184">
    <property type="entry name" value="RING"/>
    <property type="match status" value="1"/>
</dbReference>
<dbReference type="InterPro" id="IPR001841">
    <property type="entry name" value="Znf_RING"/>
</dbReference>
<dbReference type="GO" id="GO:0016567">
    <property type="term" value="P:protein ubiquitination"/>
    <property type="evidence" value="ECO:0007669"/>
    <property type="project" value="TreeGrafter"/>
</dbReference>
<dbReference type="GeneID" id="90540940"/>
<dbReference type="PANTHER" id="PTHR45931">
    <property type="entry name" value="SI:CH211-59O9.10"/>
    <property type="match status" value="1"/>
</dbReference>
<dbReference type="Pfam" id="PF13639">
    <property type="entry name" value="zf-RING_2"/>
    <property type="match status" value="1"/>
</dbReference>
<dbReference type="GO" id="GO:0006511">
    <property type="term" value="P:ubiquitin-dependent protein catabolic process"/>
    <property type="evidence" value="ECO:0007669"/>
    <property type="project" value="TreeGrafter"/>
</dbReference>
<evidence type="ECO:0000313" key="8">
    <source>
        <dbReference type="EMBL" id="WUR03134.1"/>
    </source>
</evidence>
<dbReference type="GO" id="GO:0005634">
    <property type="term" value="C:nucleus"/>
    <property type="evidence" value="ECO:0007669"/>
    <property type="project" value="TreeGrafter"/>
</dbReference>
<dbReference type="RefSeq" id="XP_065329279.1">
    <property type="nucleotide sequence ID" value="XM_065473207.1"/>
</dbReference>
<gene>
    <name evidence="8" type="ORF">VNE69_03344</name>
</gene>
<dbReference type="CDD" id="cd16454">
    <property type="entry name" value="RING-H2_PA-TM-RING"/>
    <property type="match status" value="1"/>
</dbReference>
<organism evidence="8 9">
    <name type="scientific">Vairimorpha necatrix</name>
    <dbReference type="NCBI Taxonomy" id="6039"/>
    <lineage>
        <taxon>Eukaryota</taxon>
        <taxon>Fungi</taxon>
        <taxon>Fungi incertae sedis</taxon>
        <taxon>Microsporidia</taxon>
        <taxon>Nosematidae</taxon>
        <taxon>Vairimorpha</taxon>
    </lineage>
</organism>
<proteinExistence type="predicted"/>
<evidence type="ECO:0000313" key="9">
    <source>
        <dbReference type="Proteomes" id="UP001334084"/>
    </source>
</evidence>
<evidence type="ECO:0000259" key="7">
    <source>
        <dbReference type="PROSITE" id="PS50089"/>
    </source>
</evidence>
<keyword evidence="4" id="KW-0862">Zinc</keyword>
<evidence type="ECO:0000256" key="3">
    <source>
        <dbReference type="ARBA" id="ARBA00022771"/>
    </source>
</evidence>
<dbReference type="AlphaFoldDB" id="A0AAX4JAX6"/>
<keyword evidence="3 6" id="KW-0863">Zinc-finger</keyword>
<accession>A0AAX4JAX6</accession>
<dbReference type="GO" id="GO:0061630">
    <property type="term" value="F:ubiquitin protein ligase activity"/>
    <property type="evidence" value="ECO:0007669"/>
    <property type="project" value="TreeGrafter"/>
</dbReference>
<evidence type="ECO:0000256" key="4">
    <source>
        <dbReference type="ARBA" id="ARBA00022833"/>
    </source>
</evidence>
<keyword evidence="2" id="KW-0732">Signal</keyword>
<protein>
    <submittedName>
        <fullName evidence="8">E3 ubiquitin-protein ligase RNF13</fullName>
    </submittedName>
</protein>
<name>A0AAX4JAX6_9MICR</name>
<dbReference type="Gene3D" id="3.30.40.10">
    <property type="entry name" value="Zinc/RING finger domain, C3HC4 (zinc finger)"/>
    <property type="match status" value="1"/>
</dbReference>
<evidence type="ECO:0000256" key="6">
    <source>
        <dbReference type="PROSITE-ProRule" id="PRU00175"/>
    </source>
</evidence>
<dbReference type="PROSITE" id="PS50089">
    <property type="entry name" value="ZF_RING_2"/>
    <property type="match status" value="1"/>
</dbReference>
<sequence length="193" mass="22543">MHNETPEDINNFLTIYLVHDTDQEEPNISPNTPTTDASLDSFITNLASRFNSESNVDVRVQRVNRPLRIIDSQNGVRSSSSYFVIFDFILNGINHQMNVERPHASLSETILIFESILAMRKNSAKMKKEHLKKFKRFRVTEKMMKESCSICMTRYKKREMARTLSCDHTFHVKCVDKWLLQHNCTCPVCRKKL</sequence>
<evidence type="ECO:0000256" key="1">
    <source>
        <dbReference type="ARBA" id="ARBA00022723"/>
    </source>
</evidence>
<dbReference type="InterPro" id="IPR051834">
    <property type="entry name" value="RING_finger_E3_ligase"/>
</dbReference>